<dbReference type="GO" id="GO:0006508">
    <property type="term" value="P:proteolysis"/>
    <property type="evidence" value="ECO:0007669"/>
    <property type="project" value="UniProtKB-KW"/>
</dbReference>
<evidence type="ECO:0000259" key="23">
    <source>
        <dbReference type="Pfam" id="PF11838"/>
    </source>
</evidence>
<dbReference type="GO" id="GO:0043171">
    <property type="term" value="P:peptide catabolic process"/>
    <property type="evidence" value="ECO:0007669"/>
    <property type="project" value="TreeGrafter"/>
</dbReference>
<gene>
    <name evidence="25" type="ORF">KGM_209792</name>
</gene>
<comment type="catalytic activity">
    <reaction evidence="1">
        <text>Release of an N-terminal amino acid, Xaa-|-Yaa- from a peptide, amide or arylamide. Xaa is preferably Ala, but may be most amino acids including Pro (slow action). When a terminal hydrophobic residue is followed by a prolyl residue, the two may be released as an intact Xaa-Pro dipeptide.</text>
        <dbReference type="EC" id="3.4.11.2"/>
    </reaction>
</comment>
<evidence type="ECO:0000256" key="7">
    <source>
        <dbReference type="ARBA" id="ARBA00022670"/>
    </source>
</evidence>
<evidence type="ECO:0000256" key="8">
    <source>
        <dbReference type="ARBA" id="ARBA00022723"/>
    </source>
</evidence>
<keyword evidence="9 21" id="KW-0732">Signal</keyword>
<dbReference type="InterPro" id="IPR042097">
    <property type="entry name" value="Aminopeptidase_N-like_N_sf"/>
</dbReference>
<keyword evidence="11 18" id="KW-0862">Zinc</keyword>
<dbReference type="Gene3D" id="2.60.40.1730">
    <property type="entry name" value="tricorn interacting facor f3 domain"/>
    <property type="match status" value="1"/>
</dbReference>
<dbReference type="Gene3D" id="1.10.390.10">
    <property type="entry name" value="Neutral Protease Domain 2"/>
    <property type="match status" value="1"/>
</dbReference>
<dbReference type="FunCoup" id="A0A212EJU3">
    <property type="interactions" value="49"/>
</dbReference>
<evidence type="ECO:0000313" key="25">
    <source>
        <dbReference type="EMBL" id="OWR41740.1"/>
    </source>
</evidence>
<feature type="active site" description="Proton acceptor" evidence="17">
    <location>
        <position position="340"/>
    </location>
</feature>
<dbReference type="InterPro" id="IPR050344">
    <property type="entry name" value="Peptidase_M1_aminopeptidases"/>
</dbReference>
<evidence type="ECO:0000256" key="15">
    <source>
        <dbReference type="ARBA" id="ARBA00023180"/>
    </source>
</evidence>
<evidence type="ECO:0000256" key="21">
    <source>
        <dbReference type="SAM" id="SignalP"/>
    </source>
</evidence>
<dbReference type="InterPro" id="IPR034016">
    <property type="entry name" value="M1_APN-typ"/>
</dbReference>
<dbReference type="Pfam" id="PF01433">
    <property type="entry name" value="Peptidase_M1"/>
    <property type="match status" value="1"/>
</dbReference>
<dbReference type="PRINTS" id="PR00756">
    <property type="entry name" value="ALADIPTASE"/>
</dbReference>
<dbReference type="Pfam" id="PF11838">
    <property type="entry name" value="ERAP1_C"/>
    <property type="match status" value="1"/>
</dbReference>
<name>A0A212EJU3_DANPL</name>
<keyword evidence="14" id="KW-1015">Disulfide bond</keyword>
<dbReference type="InterPro" id="IPR024571">
    <property type="entry name" value="ERAP1-like_C_dom"/>
</dbReference>
<keyword evidence="20" id="KW-1133">Transmembrane helix</keyword>
<dbReference type="SUPFAM" id="SSF55486">
    <property type="entry name" value="Metalloproteases ('zincins'), catalytic domain"/>
    <property type="match status" value="1"/>
</dbReference>
<feature type="binding site" evidence="18">
    <location>
        <position position="339"/>
    </location>
    <ligand>
        <name>Zn(2+)</name>
        <dbReference type="ChEBI" id="CHEBI:29105"/>
        <note>catalytic</note>
    </ligand>
</feature>
<dbReference type="GO" id="GO:0005737">
    <property type="term" value="C:cytoplasm"/>
    <property type="evidence" value="ECO:0007669"/>
    <property type="project" value="TreeGrafter"/>
</dbReference>
<comment type="cofactor">
    <cofactor evidence="18 20">
        <name>Zn(2+)</name>
        <dbReference type="ChEBI" id="CHEBI:29105"/>
    </cofactor>
    <text evidence="18 20">Binds 1 zinc ion per subunit.</text>
</comment>
<dbReference type="InParanoid" id="A0A212EJU3"/>
<dbReference type="InterPro" id="IPR014782">
    <property type="entry name" value="Peptidase_M1_dom"/>
</dbReference>
<dbReference type="PANTHER" id="PTHR11533">
    <property type="entry name" value="PROTEASE M1 ZINC METALLOPROTEASE"/>
    <property type="match status" value="1"/>
</dbReference>
<feature type="signal peptide" evidence="21">
    <location>
        <begin position="1"/>
        <end position="15"/>
    </location>
</feature>
<keyword evidence="16" id="KW-0449">Lipoprotein</keyword>
<dbReference type="Gene3D" id="2.60.40.1910">
    <property type="match status" value="1"/>
</dbReference>
<dbReference type="GO" id="GO:0042277">
    <property type="term" value="F:peptide binding"/>
    <property type="evidence" value="ECO:0007669"/>
    <property type="project" value="TreeGrafter"/>
</dbReference>
<accession>A0A212EJU3</accession>
<dbReference type="SUPFAM" id="SSF63737">
    <property type="entry name" value="Leukotriene A4 hydrolase N-terminal domain"/>
    <property type="match status" value="1"/>
</dbReference>
<evidence type="ECO:0000256" key="12">
    <source>
        <dbReference type="ARBA" id="ARBA00023049"/>
    </source>
</evidence>
<dbReference type="GO" id="GO:0016285">
    <property type="term" value="F:alanyl aminopeptidase activity"/>
    <property type="evidence" value="ECO:0007669"/>
    <property type="project" value="UniProtKB-EC"/>
</dbReference>
<dbReference type="PANTHER" id="PTHR11533:SF290">
    <property type="entry name" value="AMINOPEPTIDASE"/>
    <property type="match status" value="1"/>
</dbReference>
<dbReference type="GO" id="GO:0098552">
    <property type="term" value="C:side of membrane"/>
    <property type="evidence" value="ECO:0007669"/>
    <property type="project" value="UniProtKB-KW"/>
</dbReference>
<dbReference type="GO" id="GO:0005886">
    <property type="term" value="C:plasma membrane"/>
    <property type="evidence" value="ECO:0007669"/>
    <property type="project" value="UniProtKB-SubCell"/>
</dbReference>
<evidence type="ECO:0000256" key="19">
    <source>
        <dbReference type="PIRSR" id="PIRSR634016-4"/>
    </source>
</evidence>
<feature type="domain" description="Peptidase M1 membrane alanine aminopeptidase" evidence="22">
    <location>
        <begin position="267"/>
        <end position="490"/>
    </location>
</feature>
<dbReference type="InterPro" id="IPR045357">
    <property type="entry name" value="Aminopeptidase_N-like_N"/>
</dbReference>
<dbReference type="Pfam" id="PF17900">
    <property type="entry name" value="Peptidase_M1_N"/>
    <property type="match status" value="1"/>
</dbReference>
<evidence type="ECO:0000256" key="5">
    <source>
        <dbReference type="ARBA" id="ARBA00022475"/>
    </source>
</evidence>
<evidence type="ECO:0000256" key="1">
    <source>
        <dbReference type="ARBA" id="ARBA00000098"/>
    </source>
</evidence>
<dbReference type="KEGG" id="dpl:KGM_209792"/>
<comment type="similarity">
    <text evidence="3 20">Belongs to the peptidase M1 family.</text>
</comment>
<dbReference type="Proteomes" id="UP000007151">
    <property type="component" value="Unassembled WGS sequence"/>
</dbReference>
<dbReference type="InterPro" id="IPR001930">
    <property type="entry name" value="Peptidase_M1"/>
</dbReference>
<organism evidence="25 26">
    <name type="scientific">Danaus plexippus plexippus</name>
    <dbReference type="NCBI Taxonomy" id="278856"/>
    <lineage>
        <taxon>Eukaryota</taxon>
        <taxon>Metazoa</taxon>
        <taxon>Ecdysozoa</taxon>
        <taxon>Arthropoda</taxon>
        <taxon>Hexapoda</taxon>
        <taxon>Insecta</taxon>
        <taxon>Pterygota</taxon>
        <taxon>Neoptera</taxon>
        <taxon>Endopterygota</taxon>
        <taxon>Lepidoptera</taxon>
        <taxon>Glossata</taxon>
        <taxon>Ditrysia</taxon>
        <taxon>Papilionoidea</taxon>
        <taxon>Nymphalidae</taxon>
        <taxon>Danainae</taxon>
        <taxon>Danaini</taxon>
        <taxon>Danaina</taxon>
        <taxon>Danaus</taxon>
        <taxon>Danaus</taxon>
    </lineage>
</organism>
<keyword evidence="8 18" id="KW-0479">Metal-binding</keyword>
<dbReference type="FunFam" id="1.25.50.20:FF:000001">
    <property type="entry name" value="Aminopeptidase"/>
    <property type="match status" value="1"/>
</dbReference>
<dbReference type="EMBL" id="AGBW02014405">
    <property type="protein sequence ID" value="OWR41740.1"/>
    <property type="molecule type" value="Genomic_DNA"/>
</dbReference>
<dbReference type="InterPro" id="IPR027268">
    <property type="entry name" value="Peptidase_M4/M1_CTD_sf"/>
</dbReference>
<dbReference type="FunFam" id="2.60.40.1910:FF:000008">
    <property type="entry name" value="Aminopeptidase"/>
    <property type="match status" value="1"/>
</dbReference>
<keyword evidence="13 20" id="KW-0472">Membrane</keyword>
<dbReference type="AlphaFoldDB" id="A0A212EJU3"/>
<dbReference type="eggNOG" id="KOG1046">
    <property type="taxonomic scope" value="Eukaryota"/>
</dbReference>
<dbReference type="GO" id="GO:0008270">
    <property type="term" value="F:zinc ion binding"/>
    <property type="evidence" value="ECO:0007669"/>
    <property type="project" value="UniProtKB-UniRule"/>
</dbReference>
<evidence type="ECO:0000256" key="4">
    <source>
        <dbReference type="ARBA" id="ARBA00022438"/>
    </source>
</evidence>
<dbReference type="Gene3D" id="1.25.50.20">
    <property type="match status" value="1"/>
</dbReference>
<dbReference type="GO" id="GO:0070006">
    <property type="term" value="F:metalloaminopeptidase activity"/>
    <property type="evidence" value="ECO:0007669"/>
    <property type="project" value="TreeGrafter"/>
</dbReference>
<keyword evidence="5" id="KW-1003">Cell membrane</keyword>
<protein>
    <recommendedName>
        <fullName evidence="20">Aminopeptidase</fullName>
        <ecNumber evidence="20">3.4.11.-</ecNumber>
    </recommendedName>
</protein>
<evidence type="ECO:0000256" key="10">
    <source>
        <dbReference type="ARBA" id="ARBA00022801"/>
    </source>
</evidence>
<keyword evidence="20" id="KW-0812">Transmembrane</keyword>
<evidence type="ECO:0000256" key="18">
    <source>
        <dbReference type="PIRSR" id="PIRSR634016-3"/>
    </source>
</evidence>
<feature type="site" description="Transition state stabilizer" evidence="19">
    <location>
        <position position="424"/>
    </location>
</feature>
<evidence type="ECO:0000256" key="11">
    <source>
        <dbReference type="ARBA" id="ARBA00022833"/>
    </source>
</evidence>
<comment type="caution">
    <text evidence="25">The sequence shown here is derived from an EMBL/GenBank/DDBJ whole genome shotgun (WGS) entry which is preliminary data.</text>
</comment>
<dbReference type="GO" id="GO:0005615">
    <property type="term" value="C:extracellular space"/>
    <property type="evidence" value="ECO:0007669"/>
    <property type="project" value="TreeGrafter"/>
</dbReference>
<feature type="domain" description="ERAP1-like C-terminal" evidence="23">
    <location>
        <begin position="572"/>
        <end position="876"/>
    </location>
</feature>
<dbReference type="CDD" id="cd09601">
    <property type="entry name" value="M1_APN-Q_like"/>
    <property type="match status" value="1"/>
</dbReference>
<evidence type="ECO:0000259" key="24">
    <source>
        <dbReference type="Pfam" id="PF17900"/>
    </source>
</evidence>
<evidence type="ECO:0000256" key="6">
    <source>
        <dbReference type="ARBA" id="ARBA00022622"/>
    </source>
</evidence>
<proteinExistence type="inferred from homology"/>
<feature type="domain" description="Aminopeptidase N-like N-terminal" evidence="24">
    <location>
        <begin position="40"/>
        <end position="230"/>
    </location>
</feature>
<sequence>MFTLIFISLLAVVSSIPLNSENVISSIRDADYILPGTVIPSFYDVSLILDPRNNETFSGNVSITLQPLVATNEIVLQANQMRLQKIQLFANANQTLDIFSRYTLATDDTHFLKVYSNGELNVNQSYILRIEYTAELSTDMFGVYLSSYNDQSGNRVNLIASQLQPTYSRRVFPCFDEPRYKAEFRTTIYAPPQFTVVRTNMPERTDLSKPQILGYNKYEFQDTPLMSTYLIAYIVSNFDYITNIGNMTFSKPLRIYARPGYRNSSEFALEFGEKNMVAFERYIELPYDLPKMDKVAIPDFSAGAMENWGLVLYREVALLVRDGVTTTSALQNVGRIICHENMHMWFGNEVSPLNWTYTWLNEGFANFFENYGTEMVRPHWRMMDQYVLLIQGVLQDDAVLSVNPMTHPVYTPSQIMGTFNAVAYQKSGSVIRMLQHFLTPEIFRRGLVLYIRNNVRQAVSPSNLYESLQQVVNETNTSLPDSVANIMERWTTQGGFPVLMVRKQAPTANSLSISQQRFLTDTSLSSSNEWHVPINWVLSTNPNFSDTSPQAWVRPSSPALAVDIPGLSNASWFIINKQQTGYYRVNYEDENWAALADVLARSHNVIHHLNRAQILDDVFNLARNGRTHYRHALEVSRYLINETDYIPWGAVNAAFSYLDIVLSSTPVYELFQRHILRLSEPLFDQLGFEPKQNEEFVTPYQRNIILNFNCRFGNERCLNKSREILMQFRENPSQRIHPDLKTTIYCSALREGDADTFNFLWEQFRASQESSEQTILLNSLGCTSNDTLRSFYMNQVISPNSEVREQDRHTILVSVINSSPAGMEAALDFVIENFAAIKPRVSGLSGTRNILTAFARRLTSRNHAAKIETFISRYQSIFSAAEEAGVRSINENIAASIIWSSNNYNAVNGWLRNQYGNSANMITSSLLILVSIFIAFYNH</sequence>
<keyword evidence="6" id="KW-0336">GPI-anchor</keyword>
<evidence type="ECO:0000256" key="17">
    <source>
        <dbReference type="PIRSR" id="PIRSR634016-1"/>
    </source>
</evidence>
<feature type="chain" id="PRO_5012148790" description="Aminopeptidase" evidence="21">
    <location>
        <begin position="16"/>
        <end position="939"/>
    </location>
</feature>
<evidence type="ECO:0000259" key="22">
    <source>
        <dbReference type="Pfam" id="PF01433"/>
    </source>
</evidence>
<evidence type="ECO:0000256" key="14">
    <source>
        <dbReference type="ARBA" id="ARBA00023157"/>
    </source>
</evidence>
<feature type="binding site" evidence="18">
    <location>
        <position position="362"/>
    </location>
    <ligand>
        <name>Zn(2+)</name>
        <dbReference type="ChEBI" id="CHEBI:29105"/>
        <note>catalytic</note>
    </ligand>
</feature>
<dbReference type="FunFam" id="1.10.390.10:FF:000013">
    <property type="entry name" value="Aminopeptidase N"/>
    <property type="match status" value="1"/>
</dbReference>
<evidence type="ECO:0000256" key="16">
    <source>
        <dbReference type="ARBA" id="ARBA00023288"/>
    </source>
</evidence>
<keyword evidence="4 20" id="KW-0031">Aminopeptidase</keyword>
<feature type="binding site" evidence="18">
    <location>
        <position position="343"/>
    </location>
    <ligand>
        <name>Zn(2+)</name>
        <dbReference type="ChEBI" id="CHEBI:29105"/>
        <note>catalytic</note>
    </ligand>
</feature>
<keyword evidence="7 20" id="KW-0645">Protease</keyword>
<keyword evidence="12 20" id="KW-0482">Metalloprotease</keyword>
<comment type="subcellular location">
    <subcellularLocation>
        <location evidence="2">Cell membrane</location>
        <topology evidence="2">Lipid-anchor</topology>
        <topology evidence="2">GPI-anchor</topology>
    </subcellularLocation>
</comment>
<reference evidence="25 26" key="1">
    <citation type="journal article" date="2011" name="Cell">
        <title>The monarch butterfly genome yields insights into long-distance migration.</title>
        <authorList>
            <person name="Zhan S."/>
            <person name="Merlin C."/>
            <person name="Boore J.L."/>
            <person name="Reppert S.M."/>
        </authorList>
    </citation>
    <scope>NUCLEOTIDE SEQUENCE [LARGE SCALE GENOMIC DNA]</scope>
    <source>
        <strain evidence="25">F-2</strain>
    </source>
</reference>
<evidence type="ECO:0000256" key="20">
    <source>
        <dbReference type="RuleBase" id="RU364040"/>
    </source>
</evidence>
<keyword evidence="10 20" id="KW-0378">Hydrolase</keyword>
<evidence type="ECO:0000256" key="2">
    <source>
        <dbReference type="ARBA" id="ARBA00004609"/>
    </source>
</evidence>
<evidence type="ECO:0000313" key="26">
    <source>
        <dbReference type="Proteomes" id="UP000007151"/>
    </source>
</evidence>
<keyword evidence="15" id="KW-0325">Glycoprotein</keyword>
<feature type="transmembrane region" description="Helical" evidence="20">
    <location>
        <begin position="921"/>
        <end position="938"/>
    </location>
</feature>
<evidence type="ECO:0000256" key="3">
    <source>
        <dbReference type="ARBA" id="ARBA00010136"/>
    </source>
</evidence>
<evidence type="ECO:0000256" key="13">
    <source>
        <dbReference type="ARBA" id="ARBA00023136"/>
    </source>
</evidence>
<evidence type="ECO:0000256" key="9">
    <source>
        <dbReference type="ARBA" id="ARBA00022729"/>
    </source>
</evidence>
<keyword evidence="26" id="KW-1185">Reference proteome</keyword>
<dbReference type="STRING" id="278856.A0A212EJU3"/>
<dbReference type="EC" id="3.4.11.-" evidence="20"/>